<dbReference type="InterPro" id="IPR007612">
    <property type="entry name" value="LOR"/>
</dbReference>
<dbReference type="Proteomes" id="UP001501237">
    <property type="component" value="Unassembled WGS sequence"/>
</dbReference>
<proteinExistence type="inferred from homology"/>
<gene>
    <name evidence="2" type="ORF">GCM10010468_44670</name>
</gene>
<reference evidence="3" key="1">
    <citation type="journal article" date="2019" name="Int. J. Syst. Evol. Microbiol.">
        <title>The Global Catalogue of Microorganisms (GCM) 10K type strain sequencing project: providing services to taxonomists for standard genome sequencing and annotation.</title>
        <authorList>
            <consortium name="The Broad Institute Genomics Platform"/>
            <consortium name="The Broad Institute Genome Sequencing Center for Infectious Disease"/>
            <person name="Wu L."/>
            <person name="Ma J."/>
        </authorList>
    </citation>
    <scope>NUCLEOTIDE SEQUENCE [LARGE SCALE GENOMIC DNA]</scope>
    <source>
        <strain evidence="3">JCM 9377</strain>
    </source>
</reference>
<evidence type="ECO:0000256" key="1">
    <source>
        <dbReference type="ARBA" id="ARBA00005437"/>
    </source>
</evidence>
<dbReference type="InterPro" id="IPR025659">
    <property type="entry name" value="Tubby-like_C"/>
</dbReference>
<comment type="similarity">
    <text evidence="1">Belongs to the LOR family.</text>
</comment>
<sequence>MRYQVKDRIIAIGDDSWIEDEQGRNAFLLDGKALRLRQTYELRESDGRTLFVIKKKVVAVRETMIVERDGDTVASVHKKILHLIHDRFAIELHDGTEWTAKGDFLDKEYEIEGERGRIASISRKWLRLRDTYTVDIPDDLDHSLVLAVSVAIDNLAEIGRDH</sequence>
<evidence type="ECO:0000313" key="2">
    <source>
        <dbReference type="EMBL" id="GAA3220213.1"/>
    </source>
</evidence>
<organism evidence="2 3">
    <name type="scientific">Actinocorallia longicatena</name>
    <dbReference type="NCBI Taxonomy" id="111803"/>
    <lineage>
        <taxon>Bacteria</taxon>
        <taxon>Bacillati</taxon>
        <taxon>Actinomycetota</taxon>
        <taxon>Actinomycetes</taxon>
        <taxon>Streptosporangiales</taxon>
        <taxon>Thermomonosporaceae</taxon>
        <taxon>Actinocorallia</taxon>
    </lineage>
</organism>
<dbReference type="Gene3D" id="2.40.160.200">
    <property type="entry name" value="LURP1-related"/>
    <property type="match status" value="1"/>
</dbReference>
<dbReference type="SUPFAM" id="SSF54518">
    <property type="entry name" value="Tubby C-terminal domain-like"/>
    <property type="match status" value="1"/>
</dbReference>
<dbReference type="Pfam" id="PF04525">
    <property type="entry name" value="LOR"/>
    <property type="match status" value="1"/>
</dbReference>
<dbReference type="EMBL" id="BAAAUV010000011">
    <property type="protein sequence ID" value="GAA3220213.1"/>
    <property type="molecule type" value="Genomic_DNA"/>
</dbReference>
<dbReference type="InterPro" id="IPR038595">
    <property type="entry name" value="LOR_sf"/>
</dbReference>
<name>A0ABP6QDM5_9ACTN</name>
<keyword evidence="3" id="KW-1185">Reference proteome</keyword>
<dbReference type="RefSeq" id="WP_344831475.1">
    <property type="nucleotide sequence ID" value="NZ_BAAAUV010000011.1"/>
</dbReference>
<protein>
    <submittedName>
        <fullName evidence="2">LURP-one-related/scramblase family protein</fullName>
    </submittedName>
</protein>
<evidence type="ECO:0000313" key="3">
    <source>
        <dbReference type="Proteomes" id="UP001501237"/>
    </source>
</evidence>
<accession>A0ABP6QDM5</accession>
<comment type="caution">
    <text evidence="2">The sequence shown here is derived from an EMBL/GenBank/DDBJ whole genome shotgun (WGS) entry which is preliminary data.</text>
</comment>